<dbReference type="RefSeq" id="WP_062177901.1">
    <property type="nucleotide sequence ID" value="NZ_BBXL01000004.1"/>
</dbReference>
<dbReference type="HAMAP" id="MF_01358">
    <property type="entry name" value="NDH1_NuoD"/>
    <property type="match status" value="1"/>
</dbReference>
<evidence type="ECO:0000256" key="1">
    <source>
        <dbReference type="ARBA" id="ARBA00004417"/>
    </source>
</evidence>
<keyword evidence="6" id="KW-0511">Multifunctional enzyme</keyword>
<proteinExistence type="inferred from homology"/>
<comment type="function">
    <text evidence="9">NDH-1 shuttles electrons from NADH, via FMN and iron-sulfur (Fe-S) centers, to quinones in the respiratory chain. The immediate electron acceptor for the enzyme in this species is believed to be a menaquinone. Couples the redox reaction to proton translocation (for every two electrons transferred, four hydrogen ions are translocated across the cytoplasmic membrane), and thus conserves the redox energy in a proton gradient.</text>
</comment>
<evidence type="ECO:0000256" key="2">
    <source>
        <dbReference type="ARBA" id="ARBA00010019"/>
    </source>
</evidence>
<dbReference type="EC" id="7.1.1.-" evidence="9"/>
<protein>
    <recommendedName>
        <fullName evidence="9">NADH-quinone oxidoreductase subunit D</fullName>
        <ecNumber evidence="9">7.1.1.-</ecNumber>
    </recommendedName>
    <alternativeName>
        <fullName evidence="9">NADH dehydrogenase I subunit D</fullName>
    </alternativeName>
    <alternativeName>
        <fullName evidence="9">NDH-1 subunit D</fullName>
    </alternativeName>
</protein>
<feature type="domain" description="NADH:ubiquinone oxidoreductase 30kDa subunit" evidence="10">
    <location>
        <begin position="27"/>
        <end position="144"/>
    </location>
</feature>
<keyword evidence="13" id="KW-1185">Reference proteome</keyword>
<evidence type="ECO:0000313" key="13">
    <source>
        <dbReference type="Proteomes" id="UP000184480"/>
    </source>
</evidence>
<keyword evidence="9" id="KW-1278">Translocase</keyword>
<dbReference type="GO" id="GO:0005886">
    <property type="term" value="C:plasma membrane"/>
    <property type="evidence" value="ECO:0007669"/>
    <property type="project" value="UniProtKB-SubCell"/>
</dbReference>
<keyword evidence="9" id="KW-0813">Transport</keyword>
<evidence type="ECO:0000313" key="12">
    <source>
        <dbReference type="EMBL" id="SHF65353.1"/>
    </source>
</evidence>
<gene>
    <name evidence="9" type="primary">nuoD</name>
    <name evidence="12" type="ORF">SAMN05444362_108168</name>
</gene>
<evidence type="ECO:0000256" key="5">
    <source>
        <dbReference type="ARBA" id="ARBA00023136"/>
    </source>
</evidence>
<evidence type="ECO:0000256" key="3">
    <source>
        <dbReference type="ARBA" id="ARBA00022475"/>
    </source>
</evidence>
<evidence type="ECO:0000259" key="10">
    <source>
        <dbReference type="Pfam" id="PF00329"/>
    </source>
</evidence>
<dbReference type="Pfam" id="PF00329">
    <property type="entry name" value="Complex1_30kDa"/>
    <property type="match status" value="1"/>
</dbReference>
<name>A0A1M5DE73_9BACT</name>
<comment type="subunit">
    <text evidence="7">NDH-1 is composed of 13 different subunits. Subunits NuoB, CD, E, F, and G constitute the peripheral sector of the complex.</text>
</comment>
<dbReference type="STRING" id="1346286.SAMN05444362_108168"/>
<dbReference type="EMBL" id="FQUC01000008">
    <property type="protein sequence ID" value="SHF65353.1"/>
    <property type="molecule type" value="Genomic_DNA"/>
</dbReference>
<keyword evidence="9" id="KW-0874">Quinone</keyword>
<dbReference type="InterPro" id="IPR037232">
    <property type="entry name" value="NADH_quin_OxRdtase_su_C/D-like"/>
</dbReference>
<accession>A0A1M5DE73</accession>
<dbReference type="Pfam" id="PF00346">
    <property type="entry name" value="Complex1_49kDa"/>
    <property type="match status" value="1"/>
</dbReference>
<dbReference type="Proteomes" id="UP000184480">
    <property type="component" value="Unassembled WGS sequence"/>
</dbReference>
<dbReference type="AlphaFoldDB" id="A0A1M5DE73"/>
<comment type="similarity">
    <text evidence="2">In the C-terminal section; belongs to the complex I 49 kDa subunit family.</text>
</comment>
<organism evidence="12 13">
    <name type="scientific">Dysgonomonas macrotermitis</name>
    <dbReference type="NCBI Taxonomy" id="1346286"/>
    <lineage>
        <taxon>Bacteria</taxon>
        <taxon>Pseudomonadati</taxon>
        <taxon>Bacteroidota</taxon>
        <taxon>Bacteroidia</taxon>
        <taxon>Bacteroidales</taxon>
        <taxon>Dysgonomonadaceae</taxon>
        <taxon>Dysgonomonas</taxon>
    </lineage>
</organism>
<comment type="subcellular location">
    <subcellularLocation>
        <location evidence="1">Cell inner membrane</location>
        <topology evidence="1">Peripheral membrane protein</topology>
    </subcellularLocation>
    <subcellularLocation>
        <location evidence="9">Cell membrane</location>
        <topology evidence="9">Peripheral membrane protein</topology>
        <orientation evidence="9">Cytoplasmic side</orientation>
    </subcellularLocation>
</comment>
<dbReference type="InterPro" id="IPR001268">
    <property type="entry name" value="NADH_UbQ_OxRdtase_30kDa_su"/>
</dbReference>
<dbReference type="InterPro" id="IPR029014">
    <property type="entry name" value="NiFe-Hase_large"/>
</dbReference>
<comment type="catalytic activity">
    <reaction evidence="8 9">
        <text>a quinone + NADH + 5 H(+)(in) = a quinol + NAD(+) + 4 H(+)(out)</text>
        <dbReference type="Rhea" id="RHEA:57888"/>
        <dbReference type="ChEBI" id="CHEBI:15378"/>
        <dbReference type="ChEBI" id="CHEBI:24646"/>
        <dbReference type="ChEBI" id="CHEBI:57540"/>
        <dbReference type="ChEBI" id="CHEBI:57945"/>
        <dbReference type="ChEBI" id="CHEBI:132124"/>
    </reaction>
</comment>
<dbReference type="SUPFAM" id="SSF143243">
    <property type="entry name" value="Nqo5-like"/>
    <property type="match status" value="1"/>
</dbReference>
<keyword evidence="5 9" id="KW-0472">Membrane</keyword>
<reference evidence="13" key="1">
    <citation type="submission" date="2016-11" db="EMBL/GenBank/DDBJ databases">
        <authorList>
            <person name="Varghese N."/>
            <person name="Submissions S."/>
        </authorList>
    </citation>
    <scope>NUCLEOTIDE SEQUENCE [LARGE SCALE GENOMIC DNA]</scope>
    <source>
        <strain evidence="13">DSM 27370</strain>
    </source>
</reference>
<evidence type="ECO:0000256" key="8">
    <source>
        <dbReference type="ARBA" id="ARBA00047712"/>
    </source>
</evidence>
<dbReference type="PANTHER" id="PTHR11993:SF10">
    <property type="entry name" value="NADH DEHYDROGENASE [UBIQUINONE] IRON-SULFUR PROTEIN 2, MITOCHONDRIAL"/>
    <property type="match status" value="1"/>
</dbReference>
<dbReference type="GO" id="GO:0050136">
    <property type="term" value="F:NADH dehydrogenase (quinone) (non-electrogenic) activity"/>
    <property type="evidence" value="ECO:0007669"/>
    <property type="project" value="UniProtKB-UniRule"/>
</dbReference>
<comment type="subunit">
    <text evidence="9">NDH-1 is composed of 14 different subunits. Subunits NuoB, C, D, E, F, and G constitute the peripheral sector of the complex.</text>
</comment>
<evidence type="ECO:0000259" key="11">
    <source>
        <dbReference type="Pfam" id="PF00346"/>
    </source>
</evidence>
<keyword evidence="3 9" id="KW-1003">Cell membrane</keyword>
<dbReference type="InterPro" id="IPR022885">
    <property type="entry name" value="NDH1_su_D/H"/>
</dbReference>
<feature type="domain" description="NADH-quinone oxidoreductase subunit D" evidence="11">
    <location>
        <begin position="298"/>
        <end position="468"/>
    </location>
</feature>
<keyword evidence="4 9" id="KW-0520">NAD</keyword>
<evidence type="ECO:0000256" key="7">
    <source>
        <dbReference type="ARBA" id="ARBA00038617"/>
    </source>
</evidence>
<dbReference type="InterPro" id="IPR001135">
    <property type="entry name" value="NADH_Q_OxRdtase_suD"/>
</dbReference>
<comment type="similarity">
    <text evidence="9">Belongs to the complex I 49 kDa subunit family.</text>
</comment>
<dbReference type="OrthoDB" id="9801496at2"/>
<dbReference type="NCBIfam" id="NF004739">
    <property type="entry name" value="PRK06075.1"/>
    <property type="match status" value="1"/>
</dbReference>
<sequence>MENIKSIILKAVPEAIVAEDKQILTVIVEKDKLHHLAKTLRYNADLPFDYLAMLTGVDRGETLGVNYVLSSSKDLTKEVVLQVSTDDRQNPLLYSVTDLWETAHYNEREVYAMLGIRFINNPDMRRFFLNSDWRGFPLRKDYDPDPILNPVVVESKEIEDIAPRIMETPQGLKEDIVEIFEKDDYIINVGPQHPSTHGVMHFRMALDGEIVKKIDVHSGYIHRGIEKLSEKLTYPQILHFTDRLDYLSASINRHALCMCVEKAAQIEIPERAQYIRTIMDELNRVDSHLIGWASMCMDLGATTAFIYGVREREHILQIFEKTSGGRLIVNYNVVGGVMFDIYNDFQKDVKAFIIYMRERLTEYHRLFTGNVIAIGRMEGLGILSREDAISYGVTGPAGRGSGFSCDVRKYHPYALYDKVEFKEVIRTECDAFARYKNRLDEIEESLHIIEQLIDNVPDGDFQAKTKAIIKLPEGEFYQKAEAGRGEFGVFIESRGDKFPYRLKFRSPSMAAVSVMPLICKGEKLSDFISIGGSMDYVIPDIDR</sequence>
<dbReference type="PANTHER" id="PTHR11993">
    <property type="entry name" value="NADH-UBIQUINONE OXIDOREDUCTASE 49 KDA SUBUNIT"/>
    <property type="match status" value="1"/>
</dbReference>
<dbReference type="GO" id="GO:0008137">
    <property type="term" value="F:NADH dehydrogenase (ubiquinone) activity"/>
    <property type="evidence" value="ECO:0007669"/>
    <property type="project" value="InterPro"/>
</dbReference>
<dbReference type="GO" id="GO:0051287">
    <property type="term" value="F:NAD binding"/>
    <property type="evidence" value="ECO:0007669"/>
    <property type="project" value="InterPro"/>
</dbReference>
<evidence type="ECO:0000256" key="9">
    <source>
        <dbReference type="HAMAP-Rule" id="MF_01358"/>
    </source>
</evidence>
<dbReference type="GO" id="GO:0048038">
    <property type="term" value="F:quinone binding"/>
    <property type="evidence" value="ECO:0007669"/>
    <property type="project" value="UniProtKB-KW"/>
</dbReference>
<dbReference type="Gene3D" id="1.10.645.10">
    <property type="entry name" value="Cytochrome-c3 Hydrogenase, chain B"/>
    <property type="match status" value="1"/>
</dbReference>
<evidence type="ECO:0000256" key="6">
    <source>
        <dbReference type="ARBA" id="ARBA00023268"/>
    </source>
</evidence>
<dbReference type="Gene3D" id="3.30.460.80">
    <property type="entry name" value="NADH:ubiquinone oxidoreductase, 30kDa subunit"/>
    <property type="match status" value="1"/>
</dbReference>
<dbReference type="SUPFAM" id="SSF56762">
    <property type="entry name" value="HydB/Nqo4-like"/>
    <property type="match status" value="1"/>
</dbReference>
<evidence type="ECO:0000256" key="4">
    <source>
        <dbReference type="ARBA" id="ARBA00023027"/>
    </source>
</evidence>